<evidence type="ECO:0000259" key="8">
    <source>
        <dbReference type="Pfam" id="PF14579"/>
    </source>
</evidence>
<dbReference type="GO" id="GO:0005737">
    <property type="term" value="C:cytoplasm"/>
    <property type="evidence" value="ECO:0007669"/>
    <property type="project" value="UniProtKB-SubCell"/>
</dbReference>
<protein>
    <recommendedName>
        <fullName evidence="6">DNA polymerase III PolC-type</fullName>
        <shortName evidence="6">PolIII</shortName>
        <ecNumber evidence="6">2.7.7.7</ecNumber>
    </recommendedName>
</protein>
<evidence type="ECO:0000256" key="5">
    <source>
        <dbReference type="ARBA" id="ARBA00049244"/>
    </source>
</evidence>
<dbReference type="InterPro" id="IPR011708">
    <property type="entry name" value="DNA_pol3_alpha_NTPase_dom"/>
</dbReference>
<name>A0A223MB61_MESHO</name>
<keyword evidence="6" id="KW-0378">Hydrolase</keyword>
<organism evidence="10 11">
    <name type="scientific">Mesomycoplasma hyopneumoniae</name>
    <name type="common">Mycoplasma hyopneumoniae</name>
    <dbReference type="NCBI Taxonomy" id="2099"/>
    <lineage>
        <taxon>Bacteria</taxon>
        <taxon>Bacillati</taxon>
        <taxon>Mycoplasmatota</taxon>
        <taxon>Mycoplasmoidales</taxon>
        <taxon>Metamycoplasmataceae</taxon>
        <taxon>Mesomycoplasma</taxon>
    </lineage>
</organism>
<dbReference type="Pfam" id="PF14579">
    <property type="entry name" value="HHH_6"/>
    <property type="match status" value="1"/>
</dbReference>
<evidence type="ECO:0000256" key="1">
    <source>
        <dbReference type="ARBA" id="ARBA00022679"/>
    </source>
</evidence>
<comment type="catalytic activity">
    <reaction evidence="5 6">
        <text>DNA(n) + a 2'-deoxyribonucleoside 5'-triphosphate = DNA(n+1) + diphosphate</text>
        <dbReference type="Rhea" id="RHEA:22508"/>
        <dbReference type="Rhea" id="RHEA-COMP:17339"/>
        <dbReference type="Rhea" id="RHEA-COMP:17340"/>
        <dbReference type="ChEBI" id="CHEBI:33019"/>
        <dbReference type="ChEBI" id="CHEBI:61560"/>
        <dbReference type="ChEBI" id="CHEBI:173112"/>
        <dbReference type="EC" id="2.7.7.7"/>
    </reaction>
</comment>
<dbReference type="GO" id="GO:0006261">
    <property type="term" value="P:DNA-templated DNA replication"/>
    <property type="evidence" value="ECO:0007669"/>
    <property type="project" value="UniProtKB-UniRule"/>
</dbReference>
<feature type="domain" description="DNA polymerase helix-hairpin-helix motif" evidence="8">
    <location>
        <begin position="426"/>
        <end position="510"/>
    </location>
</feature>
<dbReference type="InterPro" id="IPR006308">
    <property type="entry name" value="Pol_III_a_PolC-type_gram_pos"/>
</dbReference>
<keyword evidence="3 6" id="KW-0235">DNA replication</keyword>
<dbReference type="PANTHER" id="PTHR32294:SF5">
    <property type="entry name" value="DNA POLYMERASE III POLC-TYPE"/>
    <property type="match status" value="1"/>
</dbReference>
<comment type="function">
    <text evidence="6">Required for replicative DNA synthesis. This DNA polymerase also exhibits 3' to 5' exonuclease activity.</text>
</comment>
<evidence type="ECO:0000256" key="3">
    <source>
        <dbReference type="ARBA" id="ARBA00022705"/>
    </source>
</evidence>
<dbReference type="InterPro" id="IPR040982">
    <property type="entry name" value="DNA_pol3_finger"/>
</dbReference>
<keyword evidence="6" id="KW-0963">Cytoplasm</keyword>
<comment type="similarity">
    <text evidence="6">Belongs to the DNA polymerase type-C family. PolC subfamily.</text>
</comment>
<evidence type="ECO:0000256" key="6">
    <source>
        <dbReference type="HAMAP-Rule" id="MF_00356"/>
    </source>
</evidence>
<dbReference type="GO" id="GO:0003677">
    <property type="term" value="F:DNA binding"/>
    <property type="evidence" value="ECO:0007669"/>
    <property type="project" value="UniProtKB-UniRule"/>
</dbReference>
<feature type="domain" description="Bacterial DNA polymerase III alpha subunit NTPase" evidence="7">
    <location>
        <begin position="6"/>
        <end position="163"/>
    </location>
</feature>
<evidence type="ECO:0000313" key="10">
    <source>
        <dbReference type="EMBL" id="ASU14781.1"/>
    </source>
</evidence>
<dbReference type="Gene3D" id="6.10.140.1510">
    <property type="match status" value="1"/>
</dbReference>
<dbReference type="Gene3D" id="3.30.1900.20">
    <property type="match status" value="1"/>
</dbReference>
<evidence type="ECO:0000259" key="7">
    <source>
        <dbReference type="Pfam" id="PF07733"/>
    </source>
</evidence>
<feature type="domain" description="DNA polymerase III alpha subunit finger" evidence="9">
    <location>
        <begin position="167"/>
        <end position="309"/>
    </location>
</feature>
<dbReference type="Gene3D" id="1.10.150.700">
    <property type="entry name" value="PolC, middle finger domain"/>
    <property type="match status" value="1"/>
</dbReference>
<dbReference type="Proteomes" id="UP000215452">
    <property type="component" value="Chromosome"/>
</dbReference>
<accession>A0A223MB61</accession>
<dbReference type="SUPFAM" id="SSF160975">
    <property type="entry name" value="AF1531-like"/>
    <property type="match status" value="1"/>
</dbReference>
<evidence type="ECO:0000256" key="4">
    <source>
        <dbReference type="ARBA" id="ARBA00022932"/>
    </source>
</evidence>
<evidence type="ECO:0000313" key="11">
    <source>
        <dbReference type="Proteomes" id="UP000215452"/>
    </source>
</evidence>
<dbReference type="PANTHER" id="PTHR32294">
    <property type="entry name" value="DNA POLYMERASE III SUBUNIT ALPHA"/>
    <property type="match status" value="1"/>
</dbReference>
<dbReference type="HAMAP" id="MF_00356">
    <property type="entry name" value="DNApol_PolC"/>
    <property type="match status" value="1"/>
</dbReference>
<dbReference type="InterPro" id="IPR004805">
    <property type="entry name" value="DnaE2/DnaE/PolC"/>
</dbReference>
<sequence length="517" mass="59012">MEKDGHNIPFETFLGFNVEKVPDIDLNFSGQTQLKMHDFVRTLFGINKTFRAGTILTNAEKTVYGLARKLGEYRARLDPKFDLNREVSYFTSAFLDFLATKAQGVKRTSGKHAGGIIVIPQNQEIEDFTPINYPANNEKSDWKTTHFDYNALHDNLLKLDILGHDDPTILLHLEKLTNIKSDEIPKSDPKILSLFRSCKELGISSDQILGEVTGTIGIPEFGTQFVRKMLQIAQVKSFADIVAICGLAHGTGVWQDNAEKLILEKKHVINELISCRDDIMIYLLQKNIDHQVAFNIMENVRKGKGLTDQEKELLELKKVPSWYIESLQKIGYLFPKAHAVAYAMKAWKIAYFKLYHPLAFYSSYFSIRPDVKDLETLIQPVEKIREKISILNKKRLESQKGIQQLSAKEKDLIQFLEISLELKSRGFEIEKVSLEKSEAQEWIINKENNSLIPPFIAIDGIGDVNARKIVQARNLRPFSSIEDFEKRTETNSTSLKKLKELGIFDKISKSAQVNIFD</sequence>
<dbReference type="EC" id="2.7.7.7" evidence="6"/>
<comment type="subcellular location">
    <subcellularLocation>
        <location evidence="6">Cytoplasm</location>
    </subcellularLocation>
</comment>
<evidence type="ECO:0000256" key="2">
    <source>
        <dbReference type="ARBA" id="ARBA00022695"/>
    </source>
</evidence>
<keyword evidence="2 6" id="KW-0548">Nucleotidyltransferase</keyword>
<dbReference type="Pfam" id="PF17657">
    <property type="entry name" value="DNA_pol3_finger"/>
    <property type="match status" value="1"/>
</dbReference>
<keyword evidence="6" id="KW-0540">Nuclease</keyword>
<dbReference type="EMBL" id="CP022714">
    <property type="protein sequence ID" value="ASU14781.1"/>
    <property type="molecule type" value="Genomic_DNA"/>
</dbReference>
<dbReference type="AlphaFoldDB" id="A0A223MB61"/>
<dbReference type="InterPro" id="IPR044923">
    <property type="entry name" value="PolC_middle_finger_sf"/>
</dbReference>
<keyword evidence="4 6" id="KW-0239">DNA-directed DNA polymerase</keyword>
<dbReference type="InterPro" id="IPR029460">
    <property type="entry name" value="DNAPol_HHH"/>
</dbReference>
<dbReference type="GO" id="GO:0008408">
    <property type="term" value="F:3'-5' exonuclease activity"/>
    <property type="evidence" value="ECO:0007669"/>
    <property type="project" value="UniProtKB-UniRule"/>
</dbReference>
<reference evidence="10 11" key="1">
    <citation type="submission" date="2017-08" db="EMBL/GenBank/DDBJ databases">
        <title>The complete genome sequence of a Mycoplasma hyopneumoniae isolate in Korea.</title>
        <authorList>
            <person name="Han J."/>
            <person name="Lee N."/>
        </authorList>
    </citation>
    <scope>NUCLEOTIDE SEQUENCE [LARGE SCALE GENOMIC DNA]</scope>
    <source>
        <strain evidence="10 11">KM014</strain>
    </source>
</reference>
<dbReference type="GO" id="GO:0003887">
    <property type="term" value="F:DNA-directed DNA polymerase activity"/>
    <property type="evidence" value="ECO:0007669"/>
    <property type="project" value="UniProtKB-UniRule"/>
</dbReference>
<keyword evidence="6" id="KW-0269">Exonuclease</keyword>
<proteinExistence type="inferred from homology"/>
<gene>
    <name evidence="10" type="primary">polC_1</name>
    <name evidence="6" type="synonym">polC</name>
    <name evidence="10" type="ORF">CIB43_00898</name>
</gene>
<dbReference type="Gene3D" id="1.10.150.870">
    <property type="match status" value="1"/>
</dbReference>
<keyword evidence="1 6" id="KW-0808">Transferase</keyword>
<dbReference type="Pfam" id="PF07733">
    <property type="entry name" value="DNA_pol3_alpha"/>
    <property type="match status" value="1"/>
</dbReference>
<evidence type="ECO:0000259" key="9">
    <source>
        <dbReference type="Pfam" id="PF17657"/>
    </source>
</evidence>